<dbReference type="Gene3D" id="1.10.510.10">
    <property type="entry name" value="Transferase(Phosphotransferase) domain 1"/>
    <property type="match status" value="1"/>
</dbReference>
<dbReference type="PANTHER" id="PTHR13954">
    <property type="entry name" value="IRE1-RELATED"/>
    <property type="match status" value="1"/>
</dbReference>
<dbReference type="EMBL" id="JAAVMX010000008">
    <property type="protein sequence ID" value="KAF4505285.1"/>
    <property type="molecule type" value="Genomic_DNA"/>
</dbReference>
<dbReference type="GO" id="GO:0051082">
    <property type="term" value="F:unfolded protein binding"/>
    <property type="evidence" value="ECO:0007669"/>
    <property type="project" value="TreeGrafter"/>
</dbReference>
<dbReference type="Pfam" id="PF00069">
    <property type="entry name" value="Pkinase"/>
    <property type="match status" value="1"/>
</dbReference>
<dbReference type="GO" id="GO:0070059">
    <property type="term" value="P:intrinsic apoptotic signaling pathway in response to endoplasmic reticulum stress"/>
    <property type="evidence" value="ECO:0007669"/>
    <property type="project" value="TreeGrafter"/>
</dbReference>
<dbReference type="InterPro" id="IPR011009">
    <property type="entry name" value="Kinase-like_dom_sf"/>
</dbReference>
<name>A0A8H4PNQ8_9HYPO</name>
<dbReference type="GO" id="GO:1990604">
    <property type="term" value="C:IRE1-TRAF2-ASK1 complex"/>
    <property type="evidence" value="ECO:0007669"/>
    <property type="project" value="TreeGrafter"/>
</dbReference>
<evidence type="ECO:0000313" key="3">
    <source>
        <dbReference type="Proteomes" id="UP000557566"/>
    </source>
</evidence>
<sequence length="261" mass="29881">MEVHQQNEVWKELEDGDLEFAWTKIVIRGQNDQYFYATTKVRIHLLPPLSPADLDRLDKTPISIDNIWPLFSTQFSRAPEPLPSEFFVKGPCLINCDETEELAYQPSSFILREVQICEFLKKHPHPNIATYIGCVVDANRIKGLCLVRYKMTLEERLKVAAPFDKDLCLRGIEQGIQHLHSLGLVHNDINPHNVMVDEMDHAVIIDFDSCQHEGRKLVKGGTIGWSMEEMEKMGYSRFENDAFGLSKIRELLLTSSNDVGP</sequence>
<reference evidence="2 3" key="1">
    <citation type="journal article" date="2020" name="Genome Biol. Evol.">
        <title>A new high-quality draft genome assembly of the Chinese cordyceps Ophiocordyceps sinensis.</title>
        <authorList>
            <person name="Shu R."/>
            <person name="Zhang J."/>
            <person name="Meng Q."/>
            <person name="Zhang H."/>
            <person name="Zhou G."/>
            <person name="Li M."/>
            <person name="Wu P."/>
            <person name="Zhao Y."/>
            <person name="Chen C."/>
            <person name="Qin Q."/>
        </authorList>
    </citation>
    <scope>NUCLEOTIDE SEQUENCE [LARGE SCALE GENOMIC DNA]</scope>
    <source>
        <strain evidence="2 3">IOZ07</strain>
    </source>
</reference>
<comment type="caution">
    <text evidence="2">The sequence shown here is derived from an EMBL/GenBank/DDBJ whole genome shotgun (WGS) entry which is preliminary data.</text>
</comment>
<dbReference type="Proteomes" id="UP000557566">
    <property type="component" value="Unassembled WGS sequence"/>
</dbReference>
<dbReference type="InterPro" id="IPR045133">
    <property type="entry name" value="IRE1/2-like"/>
</dbReference>
<dbReference type="InterPro" id="IPR000719">
    <property type="entry name" value="Prot_kinase_dom"/>
</dbReference>
<dbReference type="AlphaFoldDB" id="A0A8H4PNQ8"/>
<keyword evidence="3" id="KW-1185">Reference proteome</keyword>
<dbReference type="PROSITE" id="PS50011">
    <property type="entry name" value="PROTEIN_KINASE_DOM"/>
    <property type="match status" value="1"/>
</dbReference>
<dbReference type="GO" id="GO:0005524">
    <property type="term" value="F:ATP binding"/>
    <property type="evidence" value="ECO:0007669"/>
    <property type="project" value="InterPro"/>
</dbReference>
<dbReference type="GO" id="GO:0004674">
    <property type="term" value="F:protein serine/threonine kinase activity"/>
    <property type="evidence" value="ECO:0007669"/>
    <property type="project" value="InterPro"/>
</dbReference>
<dbReference type="GO" id="GO:0036498">
    <property type="term" value="P:IRE1-mediated unfolded protein response"/>
    <property type="evidence" value="ECO:0007669"/>
    <property type="project" value="TreeGrafter"/>
</dbReference>
<dbReference type="PANTHER" id="PTHR13954:SF6">
    <property type="entry name" value="NON-SPECIFIC SERINE_THREONINE PROTEIN KINASE"/>
    <property type="match status" value="1"/>
</dbReference>
<proteinExistence type="predicted"/>
<accession>A0A8H4PNQ8</accession>
<organism evidence="2 3">
    <name type="scientific">Ophiocordyceps sinensis</name>
    <dbReference type="NCBI Taxonomy" id="72228"/>
    <lineage>
        <taxon>Eukaryota</taxon>
        <taxon>Fungi</taxon>
        <taxon>Dikarya</taxon>
        <taxon>Ascomycota</taxon>
        <taxon>Pezizomycotina</taxon>
        <taxon>Sordariomycetes</taxon>
        <taxon>Hypocreomycetidae</taxon>
        <taxon>Hypocreales</taxon>
        <taxon>Ophiocordycipitaceae</taxon>
        <taxon>Ophiocordyceps</taxon>
    </lineage>
</organism>
<protein>
    <recommendedName>
        <fullName evidence="1">Protein kinase domain-containing protein</fullName>
    </recommendedName>
</protein>
<dbReference type="SUPFAM" id="SSF56112">
    <property type="entry name" value="Protein kinase-like (PK-like)"/>
    <property type="match status" value="1"/>
</dbReference>
<gene>
    <name evidence="2" type="ORF">G6O67_007250</name>
</gene>
<dbReference type="GO" id="GO:0004521">
    <property type="term" value="F:RNA endonuclease activity"/>
    <property type="evidence" value="ECO:0007669"/>
    <property type="project" value="InterPro"/>
</dbReference>
<evidence type="ECO:0000313" key="2">
    <source>
        <dbReference type="EMBL" id="KAF4505285.1"/>
    </source>
</evidence>
<evidence type="ECO:0000259" key="1">
    <source>
        <dbReference type="PROSITE" id="PS50011"/>
    </source>
</evidence>
<dbReference type="OrthoDB" id="4062651at2759"/>
<feature type="domain" description="Protein kinase" evidence="1">
    <location>
        <begin position="20"/>
        <end position="261"/>
    </location>
</feature>